<dbReference type="OrthoDB" id="25379at2157"/>
<keyword evidence="5" id="KW-1185">Reference proteome</keyword>
<dbReference type="STRING" id="868131.MSWAN_0615"/>
<keyword evidence="2 4" id="KW-0378">Hydrolase</keyword>
<dbReference type="Gene3D" id="3.90.79.10">
    <property type="entry name" value="Nucleoside Triphosphate Pyrophosphohydrolase"/>
    <property type="match status" value="1"/>
</dbReference>
<reference evidence="4 5" key="1">
    <citation type="journal article" date="2014" name="Int. J. Syst. Evol. Microbiol.">
        <title>Methanobacterium paludis sp. nov. and a novel strain of Methanobacterium lacus isolated from northern peatlands.</title>
        <authorList>
            <person name="Cadillo-Quiroz H."/>
            <person name="Brauer S.L."/>
            <person name="Goodson N."/>
            <person name="Yavitt J.B."/>
            <person name="Zinder S.H."/>
        </authorList>
    </citation>
    <scope>NUCLEOTIDE SEQUENCE [LARGE SCALE GENOMIC DNA]</scope>
    <source>
        <strain evidence="5">DSM 25820 / JCM 18151 / SWAN1</strain>
    </source>
</reference>
<comment type="cofactor">
    <cofactor evidence="1">
        <name>Mg(2+)</name>
        <dbReference type="ChEBI" id="CHEBI:18420"/>
    </cofactor>
</comment>
<dbReference type="PRINTS" id="PR00502">
    <property type="entry name" value="NUDIXFAMILY"/>
</dbReference>
<dbReference type="InterPro" id="IPR020476">
    <property type="entry name" value="Nudix_hydrolase"/>
</dbReference>
<evidence type="ECO:0000313" key="5">
    <source>
        <dbReference type="Proteomes" id="UP000009231"/>
    </source>
</evidence>
<evidence type="ECO:0000313" key="4">
    <source>
        <dbReference type="EMBL" id="AEG17652.1"/>
    </source>
</evidence>
<dbReference type="CDD" id="cd04699">
    <property type="entry name" value="NUDIX_MutT_Nudt1"/>
    <property type="match status" value="1"/>
</dbReference>
<dbReference type="GeneID" id="10668105"/>
<dbReference type="Pfam" id="PF00293">
    <property type="entry name" value="NUDIX"/>
    <property type="match status" value="1"/>
</dbReference>
<dbReference type="RefSeq" id="WP_013825154.1">
    <property type="nucleotide sequence ID" value="NC_015574.1"/>
</dbReference>
<dbReference type="PANTHER" id="PTHR43046:SF14">
    <property type="entry name" value="MUTT_NUDIX FAMILY PROTEIN"/>
    <property type="match status" value="1"/>
</dbReference>
<proteinExistence type="predicted"/>
<name>F6D5N5_METPW</name>
<dbReference type="InterPro" id="IPR015797">
    <property type="entry name" value="NUDIX_hydrolase-like_dom_sf"/>
</dbReference>
<protein>
    <submittedName>
        <fullName evidence="4">NUDIX hydrolase</fullName>
    </submittedName>
</protein>
<dbReference type="InterPro" id="IPR000086">
    <property type="entry name" value="NUDIX_hydrolase_dom"/>
</dbReference>
<sequence length="174" mass="19807">MINHVYGLAVRVFLTDENGKILILKRSTDSKTNPGKWELPGGKVDQDESFDHALTREVYEETKLKIALDHVVGAAEQNLHIIRAVHIIMSGNVVEGELTLSSEHEGYAWVYSKNLSNYELADWLEDYITNKNNILDQGKRDGKQENKTTEDAKNILKPWVNSIKDSMDKIVKKK</sequence>
<dbReference type="AlphaFoldDB" id="F6D5N5"/>
<dbReference type="HOGENOM" id="CLU_037162_19_3_2"/>
<evidence type="ECO:0000259" key="3">
    <source>
        <dbReference type="PROSITE" id="PS51462"/>
    </source>
</evidence>
<accession>F6D5N5</accession>
<dbReference type="eggNOG" id="arCOG01078">
    <property type="taxonomic scope" value="Archaea"/>
</dbReference>
<organism evidence="4 5">
    <name type="scientific">Methanobacterium paludis (strain DSM 25820 / JCM 18151 / SWAN1)</name>
    <dbReference type="NCBI Taxonomy" id="868131"/>
    <lineage>
        <taxon>Archaea</taxon>
        <taxon>Methanobacteriati</taxon>
        <taxon>Methanobacteriota</taxon>
        <taxon>Methanomada group</taxon>
        <taxon>Methanobacteria</taxon>
        <taxon>Methanobacteriales</taxon>
        <taxon>Methanobacteriaceae</taxon>
        <taxon>Methanobacterium</taxon>
    </lineage>
</organism>
<dbReference type="PANTHER" id="PTHR43046">
    <property type="entry name" value="GDP-MANNOSE MANNOSYL HYDROLASE"/>
    <property type="match status" value="1"/>
</dbReference>
<dbReference type="GO" id="GO:0016787">
    <property type="term" value="F:hydrolase activity"/>
    <property type="evidence" value="ECO:0007669"/>
    <property type="project" value="UniProtKB-KW"/>
</dbReference>
<gene>
    <name evidence="4" type="ordered locus">MSWAN_0615</name>
</gene>
<dbReference type="Proteomes" id="UP000009231">
    <property type="component" value="Chromosome"/>
</dbReference>
<dbReference type="SUPFAM" id="SSF55811">
    <property type="entry name" value="Nudix"/>
    <property type="match status" value="1"/>
</dbReference>
<dbReference type="EMBL" id="CP002772">
    <property type="protein sequence ID" value="AEG17652.1"/>
    <property type="molecule type" value="Genomic_DNA"/>
</dbReference>
<evidence type="ECO:0000256" key="1">
    <source>
        <dbReference type="ARBA" id="ARBA00001946"/>
    </source>
</evidence>
<feature type="domain" description="Nudix hydrolase" evidence="3">
    <location>
        <begin position="5"/>
        <end position="132"/>
    </location>
</feature>
<evidence type="ECO:0000256" key="2">
    <source>
        <dbReference type="ARBA" id="ARBA00022801"/>
    </source>
</evidence>
<dbReference type="KEGG" id="mew:MSWAN_0615"/>
<dbReference type="PROSITE" id="PS51462">
    <property type="entry name" value="NUDIX"/>
    <property type="match status" value="1"/>
</dbReference>